<feature type="region of interest" description="Disordered" evidence="1">
    <location>
        <begin position="37"/>
        <end position="57"/>
    </location>
</feature>
<dbReference type="Pfam" id="PF00905">
    <property type="entry name" value="Transpeptidase"/>
    <property type="match status" value="1"/>
</dbReference>
<feature type="domain" description="Penicillin-binding protein transpeptidase" evidence="3">
    <location>
        <begin position="265"/>
        <end position="540"/>
    </location>
</feature>
<keyword evidence="2" id="KW-1133">Transmembrane helix</keyword>
<name>A0ABP9IA83_9ACTN</name>
<evidence type="ECO:0000313" key="6">
    <source>
        <dbReference type="Proteomes" id="UP001500610"/>
    </source>
</evidence>
<evidence type="ECO:0000259" key="4">
    <source>
        <dbReference type="Pfam" id="PF05223"/>
    </source>
</evidence>
<keyword evidence="2" id="KW-0472">Membrane</keyword>
<comment type="caution">
    <text evidence="5">The sequence shown here is derived from an EMBL/GenBank/DDBJ whole genome shotgun (WGS) entry which is preliminary data.</text>
</comment>
<feature type="domain" description="NTF2-like N-terminal transpeptidase" evidence="4">
    <location>
        <begin position="58"/>
        <end position="164"/>
    </location>
</feature>
<feature type="transmembrane region" description="Helical" evidence="2">
    <location>
        <begin position="7"/>
        <end position="26"/>
    </location>
</feature>
<evidence type="ECO:0000256" key="1">
    <source>
        <dbReference type="SAM" id="MobiDB-lite"/>
    </source>
</evidence>
<dbReference type="PANTHER" id="PTHR30627:SF24">
    <property type="entry name" value="PENICILLIN-BINDING PROTEIN 4B"/>
    <property type="match status" value="1"/>
</dbReference>
<dbReference type="InterPro" id="IPR001460">
    <property type="entry name" value="PCN-bd_Tpept"/>
</dbReference>
<dbReference type="SUPFAM" id="SSF56601">
    <property type="entry name" value="beta-lactamase/transpeptidase-like"/>
    <property type="match status" value="1"/>
</dbReference>
<gene>
    <name evidence="5" type="ORF">GCM10023257_36120</name>
</gene>
<dbReference type="Proteomes" id="UP001500610">
    <property type="component" value="Unassembled WGS sequence"/>
</dbReference>
<reference evidence="6" key="1">
    <citation type="journal article" date="2019" name="Int. J. Syst. Evol. Microbiol.">
        <title>The Global Catalogue of Microorganisms (GCM) 10K type strain sequencing project: providing services to taxonomists for standard genome sequencing and annotation.</title>
        <authorList>
            <consortium name="The Broad Institute Genomics Platform"/>
            <consortium name="The Broad Institute Genome Sequencing Center for Infectious Disease"/>
            <person name="Wu L."/>
            <person name="Ma J."/>
        </authorList>
    </citation>
    <scope>NUCLEOTIDE SEQUENCE [LARGE SCALE GENOMIC DNA]</scope>
    <source>
        <strain evidence="6">JCM 17657</strain>
    </source>
</reference>
<proteinExistence type="predicted"/>
<evidence type="ECO:0000259" key="3">
    <source>
        <dbReference type="Pfam" id="PF00905"/>
    </source>
</evidence>
<dbReference type="RefSeq" id="WP_226027079.1">
    <property type="nucleotide sequence ID" value="NZ_BAABIV010000014.1"/>
</dbReference>
<evidence type="ECO:0000313" key="5">
    <source>
        <dbReference type="EMBL" id="GAA4992222.1"/>
    </source>
</evidence>
<dbReference type="PANTHER" id="PTHR30627">
    <property type="entry name" value="PEPTIDOGLYCAN D,D-TRANSPEPTIDASE"/>
    <property type="match status" value="1"/>
</dbReference>
<keyword evidence="2" id="KW-0812">Transmembrane</keyword>
<dbReference type="InterPro" id="IPR007887">
    <property type="entry name" value="MecA_N"/>
</dbReference>
<dbReference type="Gene3D" id="3.40.710.10">
    <property type="entry name" value="DD-peptidase/beta-lactamase superfamily"/>
    <property type="match status" value="1"/>
</dbReference>
<keyword evidence="6" id="KW-1185">Reference proteome</keyword>
<evidence type="ECO:0000256" key="2">
    <source>
        <dbReference type="SAM" id="Phobius"/>
    </source>
</evidence>
<accession>A0ABP9IA83</accession>
<organism evidence="5 6">
    <name type="scientific">Streptomyces hyderabadensis</name>
    <dbReference type="NCBI Taxonomy" id="598549"/>
    <lineage>
        <taxon>Bacteria</taxon>
        <taxon>Bacillati</taxon>
        <taxon>Actinomycetota</taxon>
        <taxon>Actinomycetes</taxon>
        <taxon>Kitasatosporales</taxon>
        <taxon>Streptomycetaceae</taxon>
        <taxon>Streptomyces</taxon>
    </lineage>
</organism>
<sequence>MGRGVKVAVIGGVFAVMVGGAGYGAYNVVSALDGGGGSGSSGSSEAKSGPPDKDEVAETTEKFFTAWEKGDATTAASYTNNASVAGALLTAYGEDAHIGGVEITPGTAAGTSVPFTVKAKVSYEGTTKPLSYKSELTVVRGETSGRALVDWKPSVVHPGLKDGDTLVTEESATPQIQAVGRNGTVLTKEKYPSLGPVLATLRERYGSKAGGTPGIELAVRHAAADAPDTPLLTLTEGEPGKLRTTLSASVQAAAEKAVKRYGESSVVAVQPSTGEVLAVANNRADGFNAAFQGRVAPGSTMKIITAAMLIDNGVTSMNGPAPCPDTATWQSQTFKNLTGMQPNESATLANTFMRSCNTGFIKLVDEKPLTDSSLTEEAQERFGLGQDNWQTGIVSFDGSVPASGGPDRAANAIGQGQVQMNPLNMASVTATAITGEFRQPYLVPFDLDDREPATAKGLPQGTASQLKQMMRLTATQGTAVNAMSGLGGDVGAKTGSAEVDGQSVSNSWFTGFRNDVAAAAMVQEGGHGGDAAGPIVADVLRVGG</sequence>
<protein>
    <submittedName>
        <fullName evidence="5">Penicillin-binding transpeptidase domain-containing protein</fullName>
    </submittedName>
</protein>
<dbReference type="EMBL" id="BAABIV010000014">
    <property type="protein sequence ID" value="GAA4992222.1"/>
    <property type="molecule type" value="Genomic_DNA"/>
</dbReference>
<dbReference type="InterPro" id="IPR050515">
    <property type="entry name" value="Beta-lactam/transpept"/>
</dbReference>
<dbReference type="Pfam" id="PF05223">
    <property type="entry name" value="MecA_N"/>
    <property type="match status" value="1"/>
</dbReference>
<dbReference type="InterPro" id="IPR012338">
    <property type="entry name" value="Beta-lactam/transpept-like"/>
</dbReference>